<dbReference type="PIRSF" id="PIRSF002465">
    <property type="entry name" value="Phsphlp_syn_PlsX"/>
    <property type="match status" value="1"/>
</dbReference>
<dbReference type="Gene3D" id="3.40.718.10">
    <property type="entry name" value="Isopropylmalate Dehydrogenase"/>
    <property type="match status" value="1"/>
</dbReference>
<dbReference type="GO" id="GO:0006633">
    <property type="term" value="P:fatty acid biosynthetic process"/>
    <property type="evidence" value="ECO:0007669"/>
    <property type="project" value="UniProtKB-UniRule"/>
</dbReference>
<evidence type="ECO:0000313" key="11">
    <source>
        <dbReference type="EMBL" id="WGZ89574.1"/>
    </source>
</evidence>
<evidence type="ECO:0000256" key="8">
    <source>
        <dbReference type="ARBA" id="ARBA00024069"/>
    </source>
</evidence>
<comment type="pathway">
    <text evidence="10">Lipid metabolism; phospholipid metabolism.</text>
</comment>
<reference evidence="11" key="1">
    <citation type="journal article" date="2023" name="Int. J. Mol. Sci.">
        <title>Metagenomics Revealed a New Genus 'Candidatus Thiocaldithrix dubininis' gen. nov., sp. nov. and a New Species 'Candidatus Thiothrix putei' sp. nov. in the Family Thiotrichaceae, Some Members of Which Have Traits of Both Na+- and H+-Motive Energetics.</title>
        <authorList>
            <person name="Ravin N.V."/>
            <person name="Muntyan M.S."/>
            <person name="Smolyakov D.D."/>
            <person name="Rudenko T.S."/>
            <person name="Beletsky A.V."/>
            <person name="Mardanov A.V."/>
            <person name="Grabovich M.Y."/>
        </authorList>
    </citation>
    <scope>NUCLEOTIDE SEQUENCE</scope>
    <source>
        <strain evidence="11">GKL-01</strain>
    </source>
</reference>
<dbReference type="Proteomes" id="UP001300672">
    <property type="component" value="Chromosome"/>
</dbReference>
<proteinExistence type="inferred from homology"/>
<keyword evidence="3 10" id="KW-0444">Lipid biosynthesis</keyword>
<comment type="subunit">
    <text evidence="9 10">Homodimer. Probably interacts with PlsY.</text>
</comment>
<keyword evidence="7 10" id="KW-1208">Phospholipid metabolism</keyword>
<gene>
    <name evidence="10 11" type="primary">plsX</name>
    <name evidence="11" type="ORF">QJT80_08630</name>
</gene>
<dbReference type="EMBL" id="CP124755">
    <property type="protein sequence ID" value="WGZ89574.1"/>
    <property type="molecule type" value="Genomic_DNA"/>
</dbReference>
<sequence length="342" mass="36698">MSEAYRIALDAMGGDHGLSVVVPAALAAMKQYPDISIILVGDEGQIQAALSDNKAQTNERLTIHHASQVVQMDEAPAAALKSKKDSSMRVAINLVKAGEADAMVSAGNTGALMATGRFVLKTLPGIDRPAICTILPKTNGHVHMLDLGANVDSEAEHLYQFALMGSELTKALDNNANPKVGLLNIGQEAIKGNEQVKAANLLLKDSPLNYIGYVEGDDIYHGNVDVVVCDGFVGNVALKTSEGLAKMVSNQLKKEYSANIFTKLAALMSYPVLKSFRHKFDPRRYNGASFLGLQGIVVKSHGGADSVAYANAIGIARTEIIKQVPQRIHKQLEQWLAQRQKA</sequence>
<comment type="similarity">
    <text evidence="10">Belongs to the PlsX family.</text>
</comment>
<dbReference type="AlphaFoldDB" id="A0AA95H5J0"/>
<dbReference type="Pfam" id="PF02504">
    <property type="entry name" value="FA_synthesis"/>
    <property type="match status" value="1"/>
</dbReference>
<dbReference type="GO" id="GO:0043811">
    <property type="term" value="F:phosphate:acyl-[acyl carrier protein] acyltransferase activity"/>
    <property type="evidence" value="ECO:0007669"/>
    <property type="project" value="UniProtKB-UniRule"/>
</dbReference>
<evidence type="ECO:0000256" key="9">
    <source>
        <dbReference type="ARBA" id="ARBA00046608"/>
    </source>
</evidence>
<dbReference type="KEGG" id="tdu:QJT80_08630"/>
<comment type="catalytic activity">
    <reaction evidence="1 10">
        <text>a fatty acyl-[ACP] + phosphate = an acyl phosphate + holo-[ACP]</text>
        <dbReference type="Rhea" id="RHEA:42292"/>
        <dbReference type="Rhea" id="RHEA-COMP:9685"/>
        <dbReference type="Rhea" id="RHEA-COMP:14125"/>
        <dbReference type="ChEBI" id="CHEBI:43474"/>
        <dbReference type="ChEBI" id="CHEBI:59918"/>
        <dbReference type="ChEBI" id="CHEBI:64479"/>
        <dbReference type="ChEBI" id="CHEBI:138651"/>
        <dbReference type="EC" id="2.3.1.274"/>
    </reaction>
</comment>
<evidence type="ECO:0000256" key="7">
    <source>
        <dbReference type="ARBA" id="ARBA00023264"/>
    </source>
</evidence>
<keyword evidence="11" id="KW-0012">Acyltransferase</keyword>
<dbReference type="EC" id="2.3.1.274" evidence="8 10"/>
<dbReference type="GO" id="GO:0005737">
    <property type="term" value="C:cytoplasm"/>
    <property type="evidence" value="ECO:0007669"/>
    <property type="project" value="UniProtKB-SubCell"/>
</dbReference>
<comment type="function">
    <text evidence="10">Catalyzes the reversible formation of acyl-phosphate (acyl-PO(4)) from acyl-[acyl-carrier-protein] (acyl-ACP). This enzyme utilizes acyl-ACP as fatty acyl donor, but not acyl-CoA.</text>
</comment>
<keyword evidence="5 10" id="KW-0443">Lipid metabolism</keyword>
<dbReference type="HAMAP" id="MF_00019">
    <property type="entry name" value="PlsX"/>
    <property type="match status" value="1"/>
</dbReference>
<protein>
    <recommendedName>
        <fullName evidence="8 10">Phosphate acyltransferase</fullName>
        <ecNumber evidence="8 10">2.3.1.274</ecNumber>
    </recommendedName>
    <alternativeName>
        <fullName evidence="10">Acyl-ACP phosphotransacylase</fullName>
    </alternativeName>
    <alternativeName>
        <fullName evidence="10">Acyl-[acyl-carrier-protein]--phosphate acyltransferase</fullName>
    </alternativeName>
    <alternativeName>
        <fullName evidence="10">Phosphate-acyl-ACP acyltransferase</fullName>
    </alternativeName>
</protein>
<evidence type="ECO:0000256" key="3">
    <source>
        <dbReference type="ARBA" id="ARBA00022516"/>
    </source>
</evidence>
<evidence type="ECO:0000256" key="5">
    <source>
        <dbReference type="ARBA" id="ARBA00023098"/>
    </source>
</evidence>
<dbReference type="SUPFAM" id="SSF53659">
    <property type="entry name" value="Isocitrate/Isopropylmalate dehydrogenase-like"/>
    <property type="match status" value="1"/>
</dbReference>
<evidence type="ECO:0000256" key="4">
    <source>
        <dbReference type="ARBA" id="ARBA00022679"/>
    </source>
</evidence>
<evidence type="ECO:0000256" key="1">
    <source>
        <dbReference type="ARBA" id="ARBA00001232"/>
    </source>
</evidence>
<dbReference type="PANTHER" id="PTHR30100">
    <property type="entry name" value="FATTY ACID/PHOSPHOLIPID SYNTHESIS PROTEIN PLSX"/>
    <property type="match status" value="1"/>
</dbReference>
<evidence type="ECO:0000256" key="10">
    <source>
        <dbReference type="HAMAP-Rule" id="MF_00019"/>
    </source>
</evidence>
<keyword evidence="4 10" id="KW-0808">Transferase</keyword>
<keyword evidence="2 10" id="KW-0963">Cytoplasm</keyword>
<reference evidence="11" key="2">
    <citation type="submission" date="2023-04" db="EMBL/GenBank/DDBJ databases">
        <authorList>
            <person name="Beletskiy A.V."/>
            <person name="Mardanov A.V."/>
            <person name="Ravin N.V."/>
        </authorList>
    </citation>
    <scope>NUCLEOTIDE SEQUENCE</scope>
    <source>
        <strain evidence="11">GKL-01</strain>
    </source>
</reference>
<evidence type="ECO:0000256" key="6">
    <source>
        <dbReference type="ARBA" id="ARBA00023209"/>
    </source>
</evidence>
<dbReference type="NCBIfam" id="TIGR00182">
    <property type="entry name" value="plsX"/>
    <property type="match status" value="1"/>
</dbReference>
<comment type="subcellular location">
    <subcellularLocation>
        <location evidence="10">Cytoplasm</location>
    </subcellularLocation>
    <text evidence="10">Associated with the membrane possibly through PlsY.</text>
</comment>
<keyword evidence="6 10" id="KW-0594">Phospholipid biosynthesis</keyword>
<name>A0AA95H5J0_9GAMM</name>
<dbReference type="PANTHER" id="PTHR30100:SF1">
    <property type="entry name" value="PHOSPHATE ACYLTRANSFERASE"/>
    <property type="match status" value="1"/>
</dbReference>
<dbReference type="InterPro" id="IPR012281">
    <property type="entry name" value="Phospholipid_synth_PlsX-like"/>
</dbReference>
<organism evidence="11">
    <name type="scientific">Candidatus Thiocaldithrix dubininis</name>
    <dbReference type="NCBI Taxonomy" id="3080823"/>
    <lineage>
        <taxon>Bacteria</taxon>
        <taxon>Pseudomonadati</taxon>
        <taxon>Pseudomonadota</taxon>
        <taxon>Gammaproteobacteria</taxon>
        <taxon>Thiotrichales</taxon>
        <taxon>Thiotrichaceae</taxon>
        <taxon>Candidatus Thiocaldithrix</taxon>
    </lineage>
</organism>
<accession>A0AA95H5J0</accession>
<evidence type="ECO:0000256" key="2">
    <source>
        <dbReference type="ARBA" id="ARBA00022490"/>
    </source>
</evidence>
<dbReference type="GO" id="GO:0008654">
    <property type="term" value="P:phospholipid biosynthetic process"/>
    <property type="evidence" value="ECO:0007669"/>
    <property type="project" value="UniProtKB-KW"/>
</dbReference>
<dbReference type="InterPro" id="IPR003664">
    <property type="entry name" value="FA_synthesis"/>
</dbReference>